<reference evidence="1" key="1">
    <citation type="submission" date="2024-09" db="EMBL/GenBank/DDBJ databases">
        <authorList>
            <person name="Liu J."/>
        </authorList>
    </citation>
    <scope>NUCLEOTIDE SEQUENCE</scope>
    <source>
        <strain evidence="1">NBU2967</strain>
    </source>
</reference>
<dbReference type="EMBL" id="JBHFPV010000001">
    <property type="protein sequence ID" value="MFH6601937.1"/>
    <property type="molecule type" value="Genomic_DNA"/>
</dbReference>
<dbReference type="Proteomes" id="UP001595191">
    <property type="component" value="Unassembled WGS sequence"/>
</dbReference>
<evidence type="ECO:0000313" key="1">
    <source>
        <dbReference type="EMBL" id="MFH6601937.1"/>
    </source>
</evidence>
<organism evidence="1 2">
    <name type="scientific">Meishania litoralis</name>
    <dbReference type="NCBI Taxonomy" id="3434685"/>
    <lineage>
        <taxon>Bacteria</taxon>
        <taxon>Pseudomonadati</taxon>
        <taxon>Bacteroidota</taxon>
        <taxon>Flavobacteriia</taxon>
        <taxon>Flavobacteriales</taxon>
        <taxon>Flavobacteriaceae</taxon>
        <taxon>Meishania</taxon>
    </lineage>
</organism>
<protein>
    <submittedName>
        <fullName evidence="1">DUF2911 domain-containing protein</fullName>
    </submittedName>
</protein>
<accession>A0ACC7LJ23</accession>
<comment type="caution">
    <text evidence="1">The sequence shown here is derived from an EMBL/GenBank/DDBJ whole genome shotgun (WGS) entry which is preliminary data.</text>
</comment>
<sequence>MKFLKWFLIVIVALALLFFTVGKPYLQEQTKKHSPEKVSTYTKNGMDLAVKYSSPFKKGRVIFGELVPYNTIWRTGANEPTTFTTETDIKISGNELPTGTYSIWTKPNAESWVVMFNKEVPEWGVTLLSGGKETTRNPEQDVVTVEVPAEKLASPQESFLIDFEDSDKTYLTLSWDETKVKVPIEN</sequence>
<keyword evidence="2" id="KW-1185">Reference proteome</keyword>
<evidence type="ECO:0000313" key="2">
    <source>
        <dbReference type="Proteomes" id="UP001595191"/>
    </source>
</evidence>
<gene>
    <name evidence="1" type="ORF">ACEZ3G_00500</name>
</gene>
<proteinExistence type="predicted"/>
<name>A0ACC7LJ23_9FLAO</name>